<reference evidence="2" key="1">
    <citation type="journal article" date="2014" name="Int. J. Syst. Evol. Microbiol.">
        <title>Complete genome of a new Firmicutes species belonging to the dominant human colonic microbiota ('Ruminococcus bicirculans') reveals two chromosomes and a selective capacity to utilize plant glucans.</title>
        <authorList>
            <consortium name="NISC Comparative Sequencing Program"/>
            <person name="Wegmann U."/>
            <person name="Louis P."/>
            <person name="Goesmann A."/>
            <person name="Henrissat B."/>
            <person name="Duncan S.H."/>
            <person name="Flint H.J."/>
        </authorList>
    </citation>
    <scope>NUCLEOTIDE SEQUENCE</scope>
    <source>
        <strain evidence="2">NBRC 107715</strain>
    </source>
</reference>
<dbReference type="EMBL" id="BJZU01000073">
    <property type="protein sequence ID" value="GEP05560.1"/>
    <property type="molecule type" value="Genomic_DNA"/>
</dbReference>
<accession>A0A512J6M7</accession>
<reference evidence="2" key="4">
    <citation type="submission" date="2023-01" db="EMBL/GenBank/DDBJ databases">
        <title>Draft genome sequence of Methylobacterium oxalidis strain NBRC 107715.</title>
        <authorList>
            <person name="Sun Q."/>
            <person name="Mori K."/>
        </authorList>
    </citation>
    <scope>NUCLEOTIDE SEQUENCE</scope>
    <source>
        <strain evidence="2">NBRC 107715</strain>
    </source>
</reference>
<evidence type="ECO:0008006" key="5">
    <source>
        <dbReference type="Google" id="ProtNLM"/>
    </source>
</evidence>
<dbReference type="Proteomes" id="UP001156856">
    <property type="component" value="Unassembled WGS sequence"/>
</dbReference>
<gene>
    <name evidence="2" type="ORF">GCM10007888_38410</name>
    <name evidence="1" type="ORF">MOX02_35980</name>
</gene>
<proteinExistence type="predicted"/>
<dbReference type="AlphaFoldDB" id="A0A512J6M7"/>
<keyword evidence="4" id="KW-1185">Reference proteome</keyword>
<protein>
    <recommendedName>
        <fullName evidence="5">Phage tail protein</fullName>
    </recommendedName>
</protein>
<evidence type="ECO:0000313" key="2">
    <source>
        <dbReference type="EMBL" id="GLS65459.1"/>
    </source>
</evidence>
<comment type="caution">
    <text evidence="1">The sequence shown here is derived from an EMBL/GenBank/DDBJ whole genome shotgun (WGS) entry which is preliminary data.</text>
</comment>
<name>A0A512J6M7_9HYPH</name>
<evidence type="ECO:0000313" key="3">
    <source>
        <dbReference type="Proteomes" id="UP000321960"/>
    </source>
</evidence>
<sequence>MAIASGSGRRIAYVAETVFGTTPGTPSFKIFRSTGGGPRTNKTTGTSDEIQPDRNVRDEFQLGQDVAGDYNFELAYGNLDDLLEGALFSAWATNVLKNGSTLKSFTIEETLDLQGGNSFSRFSGAVVNTLSLNIASRAAITGAVGIMAQKEAIDTAIVAGATYAAPGTEPISTASANVASLTLSGVTPNPKVRSLTLEVNNNLRTRPLVGNLYTDSLGYGMCDVTGTLECYFESNTLYAAALAHSGGGALSFTVGNAPNKKYTVLVPKLILGNAERRPGGNTDDVMVSIPFRGVYDSAAACSLQITRAVS</sequence>
<dbReference type="EMBL" id="BSPK01000072">
    <property type="protein sequence ID" value="GLS65459.1"/>
    <property type="molecule type" value="Genomic_DNA"/>
</dbReference>
<reference evidence="4" key="2">
    <citation type="journal article" date="2019" name="Int. J. Syst. Evol. Microbiol.">
        <title>The Global Catalogue of Microorganisms (GCM) 10K type strain sequencing project: providing services to taxonomists for standard genome sequencing and annotation.</title>
        <authorList>
            <consortium name="The Broad Institute Genomics Platform"/>
            <consortium name="The Broad Institute Genome Sequencing Center for Infectious Disease"/>
            <person name="Wu L."/>
            <person name="Ma J."/>
        </authorList>
    </citation>
    <scope>NUCLEOTIDE SEQUENCE [LARGE SCALE GENOMIC DNA]</scope>
    <source>
        <strain evidence="4">NBRC 107715</strain>
    </source>
</reference>
<reference evidence="1 3" key="3">
    <citation type="submission" date="2019-07" db="EMBL/GenBank/DDBJ databases">
        <title>Whole genome shotgun sequence of Methylobacterium oxalidis NBRC 107715.</title>
        <authorList>
            <person name="Hosoyama A."/>
            <person name="Uohara A."/>
            <person name="Ohji S."/>
            <person name="Ichikawa N."/>
        </authorList>
    </citation>
    <scope>NUCLEOTIDE SEQUENCE [LARGE SCALE GENOMIC DNA]</scope>
    <source>
        <strain evidence="1 3">NBRC 107715</strain>
    </source>
</reference>
<dbReference type="OrthoDB" id="976200at2"/>
<organism evidence="1 3">
    <name type="scientific">Methylobacterium oxalidis</name>
    <dbReference type="NCBI Taxonomy" id="944322"/>
    <lineage>
        <taxon>Bacteria</taxon>
        <taxon>Pseudomonadati</taxon>
        <taxon>Pseudomonadota</taxon>
        <taxon>Alphaproteobacteria</taxon>
        <taxon>Hyphomicrobiales</taxon>
        <taxon>Methylobacteriaceae</taxon>
        <taxon>Methylobacterium</taxon>
    </lineage>
</organism>
<evidence type="ECO:0000313" key="4">
    <source>
        <dbReference type="Proteomes" id="UP001156856"/>
    </source>
</evidence>
<dbReference type="Proteomes" id="UP000321960">
    <property type="component" value="Unassembled WGS sequence"/>
</dbReference>
<evidence type="ECO:0000313" key="1">
    <source>
        <dbReference type="EMBL" id="GEP05560.1"/>
    </source>
</evidence>
<dbReference type="InterPro" id="IPR044000">
    <property type="entry name" value="Phage_tube_2"/>
</dbReference>
<dbReference type="Pfam" id="PF18906">
    <property type="entry name" value="Phage_tube_2"/>
    <property type="match status" value="1"/>
</dbReference>
<dbReference type="RefSeq" id="WP_147027117.1">
    <property type="nucleotide sequence ID" value="NZ_BJZU01000073.1"/>
</dbReference>